<dbReference type="GO" id="GO:0042597">
    <property type="term" value="C:periplasmic space"/>
    <property type="evidence" value="ECO:0007669"/>
    <property type="project" value="UniProtKB-SubCell"/>
</dbReference>
<dbReference type="SUPFAM" id="SSF53850">
    <property type="entry name" value="Periplasmic binding protein-like II"/>
    <property type="match status" value="1"/>
</dbReference>
<accession>A0A7W6PA04</accession>
<name>A0A7W6PA04_9HYPH</name>
<keyword evidence="3" id="KW-0813">Transport</keyword>
<dbReference type="PANTHER" id="PTHR43649">
    <property type="entry name" value="ARABINOSE-BINDING PROTEIN-RELATED"/>
    <property type="match status" value="1"/>
</dbReference>
<dbReference type="Gene3D" id="3.40.190.10">
    <property type="entry name" value="Periplasmic binding protein-like II"/>
    <property type="match status" value="1"/>
</dbReference>
<keyword evidence="6" id="KW-1185">Reference proteome</keyword>
<comment type="caution">
    <text evidence="5">The sequence shown here is derived from an EMBL/GenBank/DDBJ whole genome shotgun (WGS) entry which is preliminary data.</text>
</comment>
<dbReference type="InterPro" id="IPR050490">
    <property type="entry name" value="Bact_solute-bd_prot1"/>
</dbReference>
<keyword evidence="4" id="KW-0574">Periplasm</keyword>
<dbReference type="PANTHER" id="PTHR43649:SF29">
    <property type="entry name" value="OSMOPROTECTIVE COMPOUNDS-BINDING PROTEIN GGTB"/>
    <property type="match status" value="1"/>
</dbReference>
<proteinExistence type="inferred from homology"/>
<sequence length="267" mass="28863">MWLNRHVFEDNGIPVPTNWQELVDAAPALQEAGVIPLATGQPWQVDGIRNVMQVAIGGVDNYLAVNGDKDPDAVMSDENRAIWEAFAQARDMVDDAYSGRDWNVATNMVIQGDAAAQIMGDWAQGEFAQAGQEAGVDYDCLPGLGNNPVLDTGGDAFYFPKTDDPDITAAQLELASMLVSPETQVEFNLVKGSLPVRGDVDLEAANACMKKGLEILANPENVLPSTEQLLDSDTQGQITDLALEFFSSDMTVDEALEQQQSIIEQAM</sequence>
<dbReference type="Proteomes" id="UP000530571">
    <property type="component" value="Unassembled WGS sequence"/>
</dbReference>
<evidence type="ECO:0000256" key="1">
    <source>
        <dbReference type="ARBA" id="ARBA00004418"/>
    </source>
</evidence>
<comment type="similarity">
    <text evidence="2">Belongs to the bacterial solute-binding protein 1 family.</text>
</comment>
<dbReference type="AlphaFoldDB" id="A0A7W6PA04"/>
<evidence type="ECO:0000256" key="3">
    <source>
        <dbReference type="ARBA" id="ARBA00022448"/>
    </source>
</evidence>
<evidence type="ECO:0000313" key="6">
    <source>
        <dbReference type="Proteomes" id="UP000530571"/>
    </source>
</evidence>
<evidence type="ECO:0000313" key="5">
    <source>
        <dbReference type="EMBL" id="MBB4122320.1"/>
    </source>
</evidence>
<dbReference type="Pfam" id="PF13416">
    <property type="entry name" value="SBP_bac_8"/>
    <property type="match status" value="1"/>
</dbReference>
<evidence type="ECO:0000256" key="2">
    <source>
        <dbReference type="ARBA" id="ARBA00008520"/>
    </source>
</evidence>
<comment type="subcellular location">
    <subcellularLocation>
        <location evidence="1">Periplasm</location>
    </subcellularLocation>
</comment>
<reference evidence="5 6" key="1">
    <citation type="submission" date="2020-08" db="EMBL/GenBank/DDBJ databases">
        <title>Genomic Encyclopedia of Type Strains, Phase IV (KMG-IV): sequencing the most valuable type-strain genomes for metagenomic binning, comparative biology and taxonomic classification.</title>
        <authorList>
            <person name="Goeker M."/>
        </authorList>
    </citation>
    <scope>NUCLEOTIDE SEQUENCE [LARGE SCALE GENOMIC DNA]</scope>
    <source>
        <strain evidence="5 6">DSM 28101</strain>
    </source>
</reference>
<dbReference type="EMBL" id="JACIDZ010000006">
    <property type="protein sequence ID" value="MBB4122320.1"/>
    <property type="molecule type" value="Genomic_DNA"/>
</dbReference>
<dbReference type="InterPro" id="IPR006059">
    <property type="entry name" value="SBP"/>
</dbReference>
<protein>
    <submittedName>
        <fullName evidence="5">ABC-type glycerol-3-phosphate transport system substrate-binding protein</fullName>
    </submittedName>
</protein>
<gene>
    <name evidence="5" type="ORF">GGR30_002249</name>
</gene>
<organism evidence="5 6">
    <name type="scientific">Martelella radicis</name>
    <dbReference type="NCBI Taxonomy" id="1397476"/>
    <lineage>
        <taxon>Bacteria</taxon>
        <taxon>Pseudomonadati</taxon>
        <taxon>Pseudomonadota</taxon>
        <taxon>Alphaproteobacteria</taxon>
        <taxon>Hyphomicrobiales</taxon>
        <taxon>Aurantimonadaceae</taxon>
        <taxon>Martelella</taxon>
    </lineage>
</organism>
<evidence type="ECO:0000256" key="4">
    <source>
        <dbReference type="ARBA" id="ARBA00022764"/>
    </source>
</evidence>